<dbReference type="InterPro" id="IPR003731">
    <property type="entry name" value="Di-Nase_FeMo-co_biosynth"/>
</dbReference>
<dbReference type="SUPFAM" id="SSF53146">
    <property type="entry name" value="Nitrogenase accessory factor-like"/>
    <property type="match status" value="1"/>
</dbReference>
<dbReference type="InterPro" id="IPR051840">
    <property type="entry name" value="NifX/NifY_domain"/>
</dbReference>
<name>A0A2G9WSA8_9HYPH</name>
<dbReference type="RefSeq" id="WP_100082118.1">
    <property type="nucleotide sequence ID" value="NZ_NQVN01000016.1"/>
</dbReference>
<reference evidence="3 4" key="1">
    <citation type="submission" date="2017-08" db="EMBL/GenBank/DDBJ databases">
        <title>Pleomorphomonas carboxidotrophicus sp. nov., a new mesophilic hydrogenogenic carboxidotroph.</title>
        <authorList>
            <person name="Esquivel-Elizondo S."/>
            <person name="Krajmalnik-Brown R."/>
            <person name="Maldonado J."/>
        </authorList>
    </citation>
    <scope>NUCLEOTIDE SEQUENCE [LARGE SCALE GENOMIC DNA]</scope>
    <source>
        <strain evidence="3 4">SVCO-16</strain>
    </source>
</reference>
<dbReference type="PANTHER" id="PTHR33937">
    <property type="entry name" value="IRON-MOLYBDENUM PROTEIN-RELATED-RELATED"/>
    <property type="match status" value="1"/>
</dbReference>
<organism evidence="3 4">
    <name type="scientific">Pleomorphomonas carboxyditropha</name>
    <dbReference type="NCBI Taxonomy" id="2023338"/>
    <lineage>
        <taxon>Bacteria</taxon>
        <taxon>Pseudomonadati</taxon>
        <taxon>Pseudomonadota</taxon>
        <taxon>Alphaproteobacteria</taxon>
        <taxon>Hyphomicrobiales</taxon>
        <taxon>Pleomorphomonadaceae</taxon>
        <taxon>Pleomorphomonas</taxon>
    </lineage>
</organism>
<keyword evidence="1" id="KW-0535">Nitrogen fixation</keyword>
<dbReference type="PANTHER" id="PTHR33937:SF2">
    <property type="entry name" value="DINITROGENASE IRON-MOLYBDENUM COFACTOR BIOSYNTHESIS DOMAIN-CONTAINING PROTEIN"/>
    <property type="match status" value="1"/>
</dbReference>
<evidence type="ECO:0000313" key="4">
    <source>
        <dbReference type="Proteomes" id="UP000231070"/>
    </source>
</evidence>
<keyword evidence="4" id="KW-1185">Reference proteome</keyword>
<dbReference type="InterPro" id="IPR036105">
    <property type="entry name" value="DiNase_FeMo-co_biosyn_sf"/>
</dbReference>
<comment type="caution">
    <text evidence="3">The sequence shown here is derived from an EMBL/GenBank/DDBJ whole genome shotgun (WGS) entry which is preliminary data.</text>
</comment>
<evidence type="ECO:0000259" key="2">
    <source>
        <dbReference type="Pfam" id="PF02579"/>
    </source>
</evidence>
<sequence>MTILFAVPSDAPGGVDADISGHFGHCDAFSLFRIDNGRVVETTIIPAEPHDNCLAPVRLLALRGVTAIAAYGMGARPLDGFVASGIQPYHAGELRRVGDVVDAFVTGRLAAFSSDHTCAHHAEDAAGCGHDH</sequence>
<evidence type="ECO:0000313" key="3">
    <source>
        <dbReference type="EMBL" id="PIO97596.1"/>
    </source>
</evidence>
<dbReference type="Pfam" id="PF02579">
    <property type="entry name" value="Nitro_FeMo-Co"/>
    <property type="match status" value="1"/>
</dbReference>
<proteinExistence type="predicted"/>
<dbReference type="Gene3D" id="3.30.420.130">
    <property type="entry name" value="Dinitrogenase iron-molybdenum cofactor biosynthesis domain"/>
    <property type="match status" value="1"/>
</dbReference>
<evidence type="ECO:0000256" key="1">
    <source>
        <dbReference type="ARBA" id="ARBA00023231"/>
    </source>
</evidence>
<dbReference type="OrthoDB" id="280278at2"/>
<dbReference type="AlphaFoldDB" id="A0A2G9WSA8"/>
<dbReference type="EMBL" id="NQVN01000016">
    <property type="protein sequence ID" value="PIO97596.1"/>
    <property type="molecule type" value="Genomic_DNA"/>
</dbReference>
<gene>
    <name evidence="3" type="ORF">CJ014_19205</name>
</gene>
<feature type="domain" description="Dinitrogenase iron-molybdenum cofactor biosynthesis" evidence="2">
    <location>
        <begin position="17"/>
        <end position="105"/>
    </location>
</feature>
<protein>
    <recommendedName>
        <fullName evidence="2">Dinitrogenase iron-molybdenum cofactor biosynthesis domain-containing protein</fullName>
    </recommendedName>
</protein>
<dbReference type="Proteomes" id="UP000231070">
    <property type="component" value="Unassembled WGS sequence"/>
</dbReference>
<accession>A0A2G9WSA8</accession>